<evidence type="ECO:0000313" key="1">
    <source>
        <dbReference type="EMBL" id="KKN08019.1"/>
    </source>
</evidence>
<organism evidence="1">
    <name type="scientific">marine sediment metagenome</name>
    <dbReference type="NCBI Taxonomy" id="412755"/>
    <lineage>
        <taxon>unclassified sequences</taxon>
        <taxon>metagenomes</taxon>
        <taxon>ecological metagenomes</taxon>
    </lineage>
</organism>
<comment type="caution">
    <text evidence="1">The sequence shown here is derived from an EMBL/GenBank/DDBJ whole genome shotgun (WGS) entry which is preliminary data.</text>
</comment>
<gene>
    <name evidence="1" type="ORF">LCGC14_1060850</name>
</gene>
<reference evidence="1" key="1">
    <citation type="journal article" date="2015" name="Nature">
        <title>Complex archaea that bridge the gap between prokaryotes and eukaryotes.</title>
        <authorList>
            <person name="Spang A."/>
            <person name="Saw J.H."/>
            <person name="Jorgensen S.L."/>
            <person name="Zaremba-Niedzwiedzka K."/>
            <person name="Martijn J."/>
            <person name="Lind A.E."/>
            <person name="van Eijk R."/>
            <person name="Schleper C."/>
            <person name="Guy L."/>
            <person name="Ettema T.J."/>
        </authorList>
    </citation>
    <scope>NUCLEOTIDE SEQUENCE</scope>
</reference>
<dbReference type="AlphaFoldDB" id="A0A0F9MQM8"/>
<evidence type="ECO:0008006" key="2">
    <source>
        <dbReference type="Google" id="ProtNLM"/>
    </source>
</evidence>
<dbReference type="EMBL" id="LAZR01004502">
    <property type="protein sequence ID" value="KKN08019.1"/>
    <property type="molecule type" value="Genomic_DNA"/>
</dbReference>
<protein>
    <recommendedName>
        <fullName evidence="2">Radical SAM core domain-containing protein</fullName>
    </recommendedName>
</protein>
<proteinExistence type="predicted"/>
<dbReference type="InterPro" id="IPR058240">
    <property type="entry name" value="rSAM_sf"/>
</dbReference>
<dbReference type="SUPFAM" id="SSF102114">
    <property type="entry name" value="Radical SAM enzymes"/>
    <property type="match status" value="1"/>
</dbReference>
<sequence length="280" mass="32695">MMKKLARVFARKTSMTPIDADVYFGYPTFFDPKYKQVHVSVTFTWDIKRGHDLKRQWGTVCNNVKIGGPAFDDPGSKFVAGRYLKKGITITSRGCIYSCDFCLVPKREGDLKELSIFPGHIIQDNNILACSKTHISKVFQMLKTQKRVRFSGGLDARLLKDWHIQEMRSLSIDELWFACDYPAAFKRLIPIAEKLKKAGFKRYQIRCYVLIGHQMEKESDRLKELYKLGFYPFAQLYRDGNDSIKYNTDWKEFQNIWSRPARYKALMKTNEKSHIPDCIL</sequence>
<name>A0A0F9MQM8_9ZZZZ</name>
<accession>A0A0F9MQM8</accession>